<dbReference type="AlphaFoldDB" id="A0AAV6UME7"/>
<dbReference type="EMBL" id="JAFNEN010000360">
    <property type="protein sequence ID" value="KAG8184796.1"/>
    <property type="molecule type" value="Genomic_DNA"/>
</dbReference>
<evidence type="ECO:0000313" key="1">
    <source>
        <dbReference type="EMBL" id="KAG8184796.1"/>
    </source>
</evidence>
<reference evidence="1 2" key="1">
    <citation type="journal article" date="2022" name="Nat. Ecol. Evol.">
        <title>A masculinizing supergene underlies an exaggerated male reproductive morph in a spider.</title>
        <authorList>
            <person name="Hendrickx F."/>
            <person name="De Corte Z."/>
            <person name="Sonet G."/>
            <person name="Van Belleghem S.M."/>
            <person name="Kostlbacher S."/>
            <person name="Vangestel C."/>
        </authorList>
    </citation>
    <scope>NUCLEOTIDE SEQUENCE [LARGE SCALE GENOMIC DNA]</scope>
    <source>
        <strain evidence="1">W744_W776</strain>
    </source>
</reference>
<keyword evidence="2" id="KW-1185">Reference proteome</keyword>
<gene>
    <name evidence="1" type="ORF">JTE90_001495</name>
</gene>
<organism evidence="1 2">
    <name type="scientific">Oedothorax gibbosus</name>
    <dbReference type="NCBI Taxonomy" id="931172"/>
    <lineage>
        <taxon>Eukaryota</taxon>
        <taxon>Metazoa</taxon>
        <taxon>Ecdysozoa</taxon>
        <taxon>Arthropoda</taxon>
        <taxon>Chelicerata</taxon>
        <taxon>Arachnida</taxon>
        <taxon>Araneae</taxon>
        <taxon>Araneomorphae</taxon>
        <taxon>Entelegynae</taxon>
        <taxon>Araneoidea</taxon>
        <taxon>Linyphiidae</taxon>
        <taxon>Erigoninae</taxon>
        <taxon>Oedothorax</taxon>
    </lineage>
</organism>
<proteinExistence type="predicted"/>
<evidence type="ECO:0000313" key="2">
    <source>
        <dbReference type="Proteomes" id="UP000827092"/>
    </source>
</evidence>
<comment type="caution">
    <text evidence="1">The sequence shown here is derived from an EMBL/GenBank/DDBJ whole genome shotgun (WGS) entry which is preliminary data.</text>
</comment>
<sequence length="135" mass="15159">MNFSIRHPDRSLPNGVLWAVTQPWLQITTPNLARAFPMANEAGLLKKISGLVITGFRTPVPPKEKPSHSFVCKVMMTLPLMARNTRGRDQENCMCVSPLVFVRVVLVLDEDFLVLVVSELVGWVLRLFFGLALEL</sequence>
<dbReference type="Proteomes" id="UP000827092">
    <property type="component" value="Unassembled WGS sequence"/>
</dbReference>
<accession>A0AAV6UME7</accession>
<name>A0AAV6UME7_9ARAC</name>
<protein>
    <submittedName>
        <fullName evidence="1">Uncharacterized protein</fullName>
    </submittedName>
</protein>